<keyword evidence="2" id="KW-0012">Acyltransferase</keyword>
<dbReference type="InterPro" id="IPR002123">
    <property type="entry name" value="Plipid/glycerol_acylTrfase"/>
</dbReference>
<dbReference type="PANTHER" id="PTHR10434">
    <property type="entry name" value="1-ACYL-SN-GLYCEROL-3-PHOSPHATE ACYLTRANSFERASE"/>
    <property type="match status" value="1"/>
</dbReference>
<evidence type="ECO:0000256" key="3">
    <source>
        <dbReference type="SAM" id="MobiDB-lite"/>
    </source>
</evidence>
<dbReference type="CDD" id="cd07989">
    <property type="entry name" value="LPLAT_AGPAT-like"/>
    <property type="match status" value="1"/>
</dbReference>
<dbReference type="EMBL" id="CAEZXR010000372">
    <property type="protein sequence ID" value="CAB4729474.1"/>
    <property type="molecule type" value="Genomic_DNA"/>
</dbReference>
<dbReference type="GO" id="GO:0003841">
    <property type="term" value="F:1-acylglycerol-3-phosphate O-acyltransferase activity"/>
    <property type="evidence" value="ECO:0007669"/>
    <property type="project" value="TreeGrafter"/>
</dbReference>
<dbReference type="Pfam" id="PF01553">
    <property type="entry name" value="Acyltransferase"/>
    <property type="match status" value="1"/>
</dbReference>
<organism evidence="5">
    <name type="scientific">freshwater metagenome</name>
    <dbReference type="NCBI Taxonomy" id="449393"/>
    <lineage>
        <taxon>unclassified sequences</taxon>
        <taxon>metagenomes</taxon>
        <taxon>ecological metagenomes</taxon>
    </lineage>
</organism>
<dbReference type="GO" id="GO:0005886">
    <property type="term" value="C:plasma membrane"/>
    <property type="evidence" value="ECO:0007669"/>
    <property type="project" value="TreeGrafter"/>
</dbReference>
<reference evidence="5" key="1">
    <citation type="submission" date="2020-05" db="EMBL/GenBank/DDBJ databases">
        <authorList>
            <person name="Chiriac C."/>
            <person name="Salcher M."/>
            <person name="Ghai R."/>
            <person name="Kavagutti S V."/>
        </authorList>
    </citation>
    <scope>NUCLEOTIDE SEQUENCE</scope>
</reference>
<accession>A0A6J6S3S5</accession>
<dbReference type="PANTHER" id="PTHR10434:SF55">
    <property type="entry name" value="POSSIBLE ACYLTRANSFERASE"/>
    <property type="match status" value="1"/>
</dbReference>
<evidence type="ECO:0000259" key="4">
    <source>
        <dbReference type="SMART" id="SM00563"/>
    </source>
</evidence>
<sequence>MPIVKPTLLATTTHEWRGGKHIPVSGGCLLVVNHISHVDPLTAAHLVYDHGRLPRYLAKSGLFRGRFMRFFMTAAGQIPVERLSSNATGAFSAAVAAVRAGELVVVYPEGTITRDPGGWPMTGKSGAARIALETGCPVLPVGQWGAQELLAPYAKRPDLFPRKKITMIVGEPLDLADLAAQEHTPAVVAEATSRIMSAITSLVEQVRGETAPTERFDMRAAGLPETGDPYRQGQPGQDHPKESDPR</sequence>
<dbReference type="GO" id="GO:0006654">
    <property type="term" value="P:phosphatidic acid biosynthetic process"/>
    <property type="evidence" value="ECO:0007669"/>
    <property type="project" value="TreeGrafter"/>
</dbReference>
<feature type="domain" description="Phospholipid/glycerol acyltransferase" evidence="4">
    <location>
        <begin position="28"/>
        <end position="146"/>
    </location>
</feature>
<evidence type="ECO:0000256" key="1">
    <source>
        <dbReference type="ARBA" id="ARBA00022679"/>
    </source>
</evidence>
<protein>
    <submittedName>
        <fullName evidence="5">Unannotated protein</fullName>
    </submittedName>
</protein>
<dbReference type="SUPFAM" id="SSF69593">
    <property type="entry name" value="Glycerol-3-phosphate (1)-acyltransferase"/>
    <property type="match status" value="1"/>
</dbReference>
<dbReference type="AlphaFoldDB" id="A0A6J6S3S5"/>
<evidence type="ECO:0000256" key="2">
    <source>
        <dbReference type="ARBA" id="ARBA00023315"/>
    </source>
</evidence>
<gene>
    <name evidence="5" type="ORF">UFOPK2579_02485</name>
</gene>
<evidence type="ECO:0000313" key="5">
    <source>
        <dbReference type="EMBL" id="CAB4729474.1"/>
    </source>
</evidence>
<dbReference type="SMART" id="SM00563">
    <property type="entry name" value="PlsC"/>
    <property type="match status" value="1"/>
</dbReference>
<proteinExistence type="predicted"/>
<keyword evidence="1" id="KW-0808">Transferase</keyword>
<name>A0A6J6S3S5_9ZZZZ</name>
<feature type="region of interest" description="Disordered" evidence="3">
    <location>
        <begin position="208"/>
        <end position="246"/>
    </location>
</feature>